<reference evidence="1 2" key="1">
    <citation type="submission" date="2018-08" db="EMBL/GenBank/DDBJ databases">
        <title>Genomic investigation of the strawberry pathogen Phytophthora fragariae indicates pathogenicity is determined by transcriptional variation in three key races.</title>
        <authorList>
            <person name="Adams T.M."/>
            <person name="Armitage A.D."/>
            <person name="Sobczyk M.K."/>
            <person name="Bates H.J."/>
            <person name="Dunwell J.M."/>
            <person name="Nellist C.F."/>
            <person name="Harrison R.J."/>
        </authorList>
    </citation>
    <scope>NUCLEOTIDE SEQUENCE [LARGE SCALE GENOMIC DNA]</scope>
    <source>
        <strain evidence="1 2">SCRP333</strain>
    </source>
</reference>
<evidence type="ECO:0000313" key="2">
    <source>
        <dbReference type="Proteomes" id="UP000434957"/>
    </source>
</evidence>
<dbReference type="AlphaFoldDB" id="A0A6A4CQP5"/>
<dbReference type="EMBL" id="QXFT01002830">
    <property type="protein sequence ID" value="KAE9292577.1"/>
    <property type="molecule type" value="Genomic_DNA"/>
</dbReference>
<evidence type="ECO:0000313" key="1">
    <source>
        <dbReference type="EMBL" id="KAE9292577.1"/>
    </source>
</evidence>
<gene>
    <name evidence="1" type="ORF">PR003_g24720</name>
</gene>
<keyword evidence="2" id="KW-1185">Reference proteome</keyword>
<name>A0A6A4CQP5_9STRA</name>
<accession>A0A6A4CQP5</accession>
<organism evidence="1 2">
    <name type="scientific">Phytophthora rubi</name>
    <dbReference type="NCBI Taxonomy" id="129364"/>
    <lineage>
        <taxon>Eukaryota</taxon>
        <taxon>Sar</taxon>
        <taxon>Stramenopiles</taxon>
        <taxon>Oomycota</taxon>
        <taxon>Peronosporomycetes</taxon>
        <taxon>Peronosporales</taxon>
        <taxon>Peronosporaceae</taxon>
        <taxon>Phytophthora</taxon>
    </lineage>
</organism>
<sequence length="71" mass="8439">MRTEYMKVLVCTFDFWFLETANTLWATTFCAVLGDSRVVLVLFCWVDFTFWLLEEAYLYNSHTIMECSTTN</sequence>
<dbReference type="Proteomes" id="UP000434957">
    <property type="component" value="Unassembled WGS sequence"/>
</dbReference>
<protein>
    <submittedName>
        <fullName evidence="1">Uncharacterized protein</fullName>
    </submittedName>
</protein>
<proteinExistence type="predicted"/>
<comment type="caution">
    <text evidence="1">The sequence shown here is derived from an EMBL/GenBank/DDBJ whole genome shotgun (WGS) entry which is preliminary data.</text>
</comment>